<evidence type="ECO:0000313" key="3">
    <source>
        <dbReference type="Proteomes" id="UP001589766"/>
    </source>
</evidence>
<feature type="domain" description="Aminoglycoside phosphotransferase" evidence="1">
    <location>
        <begin position="63"/>
        <end position="300"/>
    </location>
</feature>
<evidence type="ECO:0000259" key="1">
    <source>
        <dbReference type="Pfam" id="PF01636"/>
    </source>
</evidence>
<name>A0ABV6F661_9MICC</name>
<proteinExistence type="predicted"/>
<dbReference type="SUPFAM" id="SSF56112">
    <property type="entry name" value="Protein kinase-like (PK-like)"/>
    <property type="match status" value="1"/>
</dbReference>
<evidence type="ECO:0000313" key="2">
    <source>
        <dbReference type="EMBL" id="MFC0248897.1"/>
    </source>
</evidence>
<gene>
    <name evidence="2" type="ORF">ACFFIO_10325</name>
</gene>
<sequence>MASAPTPDDVAAACAAAARPLASALAADDGLARRLSEADWPAGVIDEGGQFHRVLVLPGVGAVRMTRTHEAAAHLSDRMATLQILSTTAALPFAVPVPLTEVVGEADGLPAGMAAVVQEYLPGEAHPPHAGEVPVLRELCRTLAGIDTAPLAPHLGPPFAYRGPWTAEKVAAVQSVPSILAASHGPGVWTDGSPEAPGGAASADRWAETVATLTTTHTAWTEDPVVTPTLVHGDLAGHNMRWQRSAVEGVGRDGDAGERWHLTGILDWDLAAVWDPALNPAYLALWHGEEKLEAIARDADEALRGRVWLGWMALETIYDASLRDGAASEIPPANWPKLLRKVLPRIERAAEALGRWHAEHAPAAGAVDGR</sequence>
<keyword evidence="3" id="KW-1185">Reference proteome</keyword>
<dbReference type="Pfam" id="PF01636">
    <property type="entry name" value="APH"/>
    <property type="match status" value="1"/>
</dbReference>
<dbReference type="RefSeq" id="WP_378041535.1">
    <property type="nucleotide sequence ID" value="NZ_JBHLWH010000027.1"/>
</dbReference>
<organism evidence="2 3">
    <name type="scientific">Citricoccus parietis</name>
    <dbReference type="NCBI Taxonomy" id="592307"/>
    <lineage>
        <taxon>Bacteria</taxon>
        <taxon>Bacillati</taxon>
        <taxon>Actinomycetota</taxon>
        <taxon>Actinomycetes</taxon>
        <taxon>Micrococcales</taxon>
        <taxon>Micrococcaceae</taxon>
        <taxon>Citricoccus</taxon>
    </lineage>
</organism>
<dbReference type="PANTHER" id="PTHR21310">
    <property type="entry name" value="AMINOGLYCOSIDE PHOSPHOTRANSFERASE-RELATED-RELATED"/>
    <property type="match status" value="1"/>
</dbReference>
<reference evidence="2 3" key="1">
    <citation type="submission" date="2024-09" db="EMBL/GenBank/DDBJ databases">
        <authorList>
            <person name="Sun Q."/>
            <person name="Mori K."/>
        </authorList>
    </citation>
    <scope>NUCLEOTIDE SEQUENCE [LARGE SCALE GENOMIC DNA]</scope>
    <source>
        <strain evidence="2 3">CCM 7609</strain>
    </source>
</reference>
<dbReference type="InterPro" id="IPR011009">
    <property type="entry name" value="Kinase-like_dom_sf"/>
</dbReference>
<protein>
    <submittedName>
        <fullName evidence="2">Phosphotransferase</fullName>
    </submittedName>
</protein>
<dbReference type="EMBL" id="JBHLWH010000027">
    <property type="protein sequence ID" value="MFC0248897.1"/>
    <property type="molecule type" value="Genomic_DNA"/>
</dbReference>
<dbReference type="Gene3D" id="3.90.1200.10">
    <property type="match status" value="1"/>
</dbReference>
<dbReference type="InterPro" id="IPR002575">
    <property type="entry name" value="Aminoglycoside_PTrfase"/>
</dbReference>
<dbReference type="Proteomes" id="UP001589766">
    <property type="component" value="Unassembled WGS sequence"/>
</dbReference>
<comment type="caution">
    <text evidence="2">The sequence shown here is derived from an EMBL/GenBank/DDBJ whole genome shotgun (WGS) entry which is preliminary data.</text>
</comment>
<accession>A0ABV6F661</accession>
<dbReference type="InterPro" id="IPR051678">
    <property type="entry name" value="AGP_Transferase"/>
</dbReference>